<reference evidence="3" key="1">
    <citation type="journal article" date="2021" name="Nat. Commun.">
        <title>Genetic determinants of endophytism in the Arabidopsis root mycobiome.</title>
        <authorList>
            <person name="Mesny F."/>
            <person name="Miyauchi S."/>
            <person name="Thiergart T."/>
            <person name="Pickel B."/>
            <person name="Atanasova L."/>
            <person name="Karlsson M."/>
            <person name="Huettel B."/>
            <person name="Barry K.W."/>
            <person name="Haridas S."/>
            <person name="Chen C."/>
            <person name="Bauer D."/>
            <person name="Andreopoulos W."/>
            <person name="Pangilinan J."/>
            <person name="LaButti K."/>
            <person name="Riley R."/>
            <person name="Lipzen A."/>
            <person name="Clum A."/>
            <person name="Drula E."/>
            <person name="Henrissat B."/>
            <person name="Kohler A."/>
            <person name="Grigoriev I.V."/>
            <person name="Martin F.M."/>
            <person name="Hacquard S."/>
        </authorList>
    </citation>
    <scope>NUCLEOTIDE SEQUENCE</scope>
    <source>
        <strain evidence="3">MPI-SDFR-AT-0120</strain>
    </source>
</reference>
<evidence type="ECO:0000313" key="3">
    <source>
        <dbReference type="EMBL" id="KAH7078240.1"/>
    </source>
</evidence>
<gene>
    <name evidence="3" type="ORF">FB567DRAFT_450774</name>
</gene>
<dbReference type="SUPFAM" id="SSF53067">
    <property type="entry name" value="Actin-like ATPase domain"/>
    <property type="match status" value="2"/>
</dbReference>
<dbReference type="Pfam" id="PF00814">
    <property type="entry name" value="TsaD"/>
    <property type="match status" value="2"/>
</dbReference>
<comment type="subcellular location">
    <subcellularLocation>
        <location evidence="1">Mitochondrion</location>
    </subcellularLocation>
</comment>
<keyword evidence="1" id="KW-0479">Metal-binding</keyword>
<dbReference type="InterPro" id="IPR043129">
    <property type="entry name" value="ATPase_NBD"/>
</dbReference>
<dbReference type="EMBL" id="JAGMVJ010000017">
    <property type="protein sequence ID" value="KAH7078240.1"/>
    <property type="molecule type" value="Genomic_DNA"/>
</dbReference>
<dbReference type="GO" id="GO:0061711">
    <property type="term" value="F:tRNA N(6)-L-threonylcarbamoyladenine synthase activity"/>
    <property type="evidence" value="ECO:0007669"/>
    <property type="project" value="UniProtKB-EC"/>
</dbReference>
<dbReference type="InterPro" id="IPR017860">
    <property type="entry name" value="Peptidase_M22_CS"/>
</dbReference>
<feature type="domain" description="Gcp-like" evidence="2">
    <location>
        <begin position="331"/>
        <end position="472"/>
    </location>
</feature>
<dbReference type="HAMAP" id="MF_01445">
    <property type="entry name" value="TsaD"/>
    <property type="match status" value="1"/>
</dbReference>
<comment type="catalytic activity">
    <reaction evidence="1">
        <text>L-threonylcarbamoyladenylate + adenosine(37) in tRNA = N(6)-L-threonylcarbamoyladenosine(37) in tRNA + AMP + H(+)</text>
        <dbReference type="Rhea" id="RHEA:37059"/>
        <dbReference type="Rhea" id="RHEA-COMP:10162"/>
        <dbReference type="Rhea" id="RHEA-COMP:10163"/>
        <dbReference type="ChEBI" id="CHEBI:15378"/>
        <dbReference type="ChEBI" id="CHEBI:73682"/>
        <dbReference type="ChEBI" id="CHEBI:74411"/>
        <dbReference type="ChEBI" id="CHEBI:74418"/>
        <dbReference type="ChEBI" id="CHEBI:456215"/>
        <dbReference type="EC" id="2.3.1.234"/>
    </reaction>
</comment>
<name>A0A8K0R0H6_9PLEO</name>
<organism evidence="3 4">
    <name type="scientific">Paraphoma chrysanthemicola</name>
    <dbReference type="NCBI Taxonomy" id="798071"/>
    <lineage>
        <taxon>Eukaryota</taxon>
        <taxon>Fungi</taxon>
        <taxon>Dikarya</taxon>
        <taxon>Ascomycota</taxon>
        <taxon>Pezizomycotina</taxon>
        <taxon>Dothideomycetes</taxon>
        <taxon>Pleosporomycetidae</taxon>
        <taxon>Pleosporales</taxon>
        <taxon>Pleosporineae</taxon>
        <taxon>Phaeosphaeriaceae</taxon>
        <taxon>Paraphoma</taxon>
    </lineage>
</organism>
<protein>
    <submittedName>
        <fullName evidence="3">Glycoprotease family-domain-containing protein</fullName>
    </submittedName>
</protein>
<accession>A0A8K0R0H6</accession>
<keyword evidence="1" id="KW-0496">Mitochondrion</keyword>
<dbReference type="Proteomes" id="UP000813461">
    <property type="component" value="Unassembled WGS sequence"/>
</dbReference>
<dbReference type="PROSITE" id="PS01016">
    <property type="entry name" value="GLYCOPROTEASE"/>
    <property type="match status" value="1"/>
</dbReference>
<keyword evidence="1" id="KW-0012">Acyltransferase</keyword>
<comment type="cofactor">
    <cofactor evidence="1">
        <name>a divalent metal cation</name>
        <dbReference type="ChEBI" id="CHEBI:60240"/>
    </cofactor>
    <text evidence="1">Binds 1 divalent metal cation per subunit.</text>
</comment>
<dbReference type="GO" id="GO:0072670">
    <property type="term" value="P:mitochondrial tRNA threonylcarbamoyladenosine modification"/>
    <property type="evidence" value="ECO:0007669"/>
    <property type="project" value="TreeGrafter"/>
</dbReference>
<dbReference type="InterPro" id="IPR022450">
    <property type="entry name" value="TsaD"/>
</dbReference>
<dbReference type="AlphaFoldDB" id="A0A8K0R0H6"/>
<comment type="caution">
    <text evidence="3">The sequence shown here is derived from an EMBL/GenBank/DDBJ whole genome shotgun (WGS) entry which is preliminary data.</text>
</comment>
<keyword evidence="1" id="KW-0808">Transferase</keyword>
<dbReference type="GO" id="GO:0005739">
    <property type="term" value="C:mitochondrion"/>
    <property type="evidence" value="ECO:0007669"/>
    <property type="project" value="UniProtKB-SubCell"/>
</dbReference>
<proteinExistence type="inferred from homology"/>
<evidence type="ECO:0000259" key="2">
    <source>
        <dbReference type="Pfam" id="PF00814"/>
    </source>
</evidence>
<comment type="subunit">
    <text evidence="1">Homodimer.</text>
</comment>
<evidence type="ECO:0000256" key="1">
    <source>
        <dbReference type="HAMAP-Rule" id="MF_03179"/>
    </source>
</evidence>
<comment type="similarity">
    <text evidence="1">Belongs to the KAE1 / TsaD family.</text>
</comment>
<dbReference type="GO" id="GO:0046872">
    <property type="term" value="F:metal ion binding"/>
    <property type="evidence" value="ECO:0007669"/>
    <property type="project" value="UniProtKB-KW"/>
</dbReference>
<feature type="domain" description="Gcp-like" evidence="2">
    <location>
        <begin position="130"/>
        <end position="243"/>
    </location>
</feature>
<dbReference type="Gene3D" id="3.30.420.40">
    <property type="match status" value="2"/>
</dbReference>
<keyword evidence="4" id="KW-1185">Reference proteome</keyword>
<comment type="function">
    <text evidence="1">Required for the formation of a threonylcarbamoyl group on adenosine at position 37 (t(6)A37) in mitochondrial tRNAs that read codons beginning with adenine. Probably involved in the transfer of the threonylcarbamoyl moiety of threonylcarbamoyl-AMP (TC-AMP) to the N6 group of A37. Involved in mitochondrial genome maintenance.</text>
</comment>
<keyword evidence="1" id="KW-0819">tRNA processing</keyword>
<sequence length="506" mass="55769">MWRRLISADAVVSLRRLARPQWQARRGLITLAIETSCDDTSVAILEKNDRLGRTLAQLHFHKKVTSDNAEYRGVHPIRSLISHQENLARLVSEAIRHLPARDPGCTTDHGAFREHNSSGAVDISMKRLPDFVSVTRGPGMRSNLFHGLDVAKGLAAAWQKPLVGVHHMQAHALTPRLMSALEQAATAPLKPGFPFLSVLASGGHTLLIQSESLTEHRVLGTTNDIAVGECLDKIARLVLPQELLQSSKNTMYGALLEQFAFRQPGHKTERDDAPGNGSIVSASSQPVATSSGLGCSAEQILEKSFHHYQWYEVPSNHEEALRKNITKWGWSFNQPLTKSNGGTKINTVELSFSGLLTAVERAIRYHTDTSTMKLTKIERNIDEISLEEKRDIAREAMRAAFEHVTNRVILSLRASREGTAILPGVVIAGGVAANRFLRHILASTLCARGYSDVKLYFPPPAFCTDNAAMIAWAGLEMFEAGCMDPLSIRAIRKWPLDRLLNPVVDG</sequence>
<dbReference type="InterPro" id="IPR000905">
    <property type="entry name" value="Gcp-like_dom"/>
</dbReference>
<dbReference type="PANTHER" id="PTHR11735:SF6">
    <property type="entry name" value="TRNA N6-ADENOSINE THREONYLCARBAMOYLTRANSFERASE, MITOCHONDRIAL"/>
    <property type="match status" value="1"/>
</dbReference>
<dbReference type="PANTHER" id="PTHR11735">
    <property type="entry name" value="TRNA N6-ADENOSINE THREONYLCARBAMOYLTRANSFERASE"/>
    <property type="match status" value="1"/>
</dbReference>
<evidence type="ECO:0000313" key="4">
    <source>
        <dbReference type="Proteomes" id="UP000813461"/>
    </source>
</evidence>
<dbReference type="OrthoDB" id="10259622at2759"/>